<feature type="transmembrane region" description="Helical" evidence="6">
    <location>
        <begin position="47"/>
        <end position="64"/>
    </location>
</feature>
<dbReference type="PANTHER" id="PTHR38459:SF1">
    <property type="entry name" value="PROPHAGE BACTOPRENOL-LINKED GLUCOSE TRANSLOCASE HOMOLOG"/>
    <property type="match status" value="1"/>
</dbReference>
<dbReference type="Proteomes" id="UP000515947">
    <property type="component" value="Chromosome"/>
</dbReference>
<organism evidence="8 9">
    <name type="scientific">Nocardioides mesophilus</name>
    <dbReference type="NCBI Taxonomy" id="433659"/>
    <lineage>
        <taxon>Bacteria</taxon>
        <taxon>Bacillati</taxon>
        <taxon>Actinomycetota</taxon>
        <taxon>Actinomycetes</taxon>
        <taxon>Propionibacteriales</taxon>
        <taxon>Nocardioidaceae</taxon>
        <taxon>Nocardioides</taxon>
    </lineage>
</organism>
<evidence type="ECO:0000256" key="5">
    <source>
        <dbReference type="ARBA" id="ARBA00023136"/>
    </source>
</evidence>
<dbReference type="Pfam" id="PF04138">
    <property type="entry name" value="GtrA_DPMS_TM"/>
    <property type="match status" value="1"/>
</dbReference>
<sequence length="176" mass="18734">MGRRLQRFLGEATKFLTVGGVATLVSLVLFNALVHGYFGGPGPLNDQPLAAFVLANTVGMVVSYRGSRSWAFRNREAVGPAGGRVAFFGINAVSMLIPLGCLAFTRYVLDLADPVSDNIAANGVGLALGTAARFWAIRRFIFRTPRPVEEHGPARPARVAREAGAPLPERAPCDLG</sequence>
<evidence type="ECO:0000256" key="3">
    <source>
        <dbReference type="ARBA" id="ARBA00022692"/>
    </source>
</evidence>
<protein>
    <submittedName>
        <fullName evidence="8">GtrA family protein</fullName>
    </submittedName>
</protein>
<evidence type="ECO:0000256" key="4">
    <source>
        <dbReference type="ARBA" id="ARBA00022989"/>
    </source>
</evidence>
<accession>A0A7G9RDK1</accession>
<keyword evidence="9" id="KW-1185">Reference proteome</keyword>
<dbReference type="EMBL" id="CP060713">
    <property type="protein sequence ID" value="QNN53676.1"/>
    <property type="molecule type" value="Genomic_DNA"/>
</dbReference>
<dbReference type="GO" id="GO:0000271">
    <property type="term" value="P:polysaccharide biosynthetic process"/>
    <property type="evidence" value="ECO:0007669"/>
    <property type="project" value="InterPro"/>
</dbReference>
<gene>
    <name evidence="8" type="ORF">H9L09_04445</name>
</gene>
<dbReference type="InterPro" id="IPR007267">
    <property type="entry name" value="GtrA_DPMS_TM"/>
</dbReference>
<reference evidence="8 9" key="1">
    <citation type="submission" date="2020-08" db="EMBL/GenBank/DDBJ databases">
        <title>Genome sequence of Nocardioides mesophilus KACC 16243T.</title>
        <authorList>
            <person name="Hyun D.-W."/>
            <person name="Bae J.-W."/>
        </authorList>
    </citation>
    <scope>NUCLEOTIDE SEQUENCE [LARGE SCALE GENOMIC DNA]</scope>
    <source>
        <strain evidence="8 9">KACC 16243</strain>
    </source>
</reference>
<dbReference type="KEGG" id="nmes:H9L09_04445"/>
<evidence type="ECO:0000256" key="2">
    <source>
        <dbReference type="ARBA" id="ARBA00009399"/>
    </source>
</evidence>
<evidence type="ECO:0000256" key="6">
    <source>
        <dbReference type="SAM" id="Phobius"/>
    </source>
</evidence>
<name>A0A7G9RDK1_9ACTN</name>
<proteinExistence type="inferred from homology"/>
<feature type="transmembrane region" description="Helical" evidence="6">
    <location>
        <begin position="12"/>
        <end position="35"/>
    </location>
</feature>
<keyword evidence="3 6" id="KW-0812">Transmembrane</keyword>
<dbReference type="PANTHER" id="PTHR38459">
    <property type="entry name" value="PROPHAGE BACTOPRENOL-LINKED GLUCOSE TRANSLOCASE HOMOLOG"/>
    <property type="match status" value="1"/>
</dbReference>
<dbReference type="AlphaFoldDB" id="A0A7G9RDK1"/>
<feature type="transmembrane region" description="Helical" evidence="6">
    <location>
        <begin position="119"/>
        <end position="136"/>
    </location>
</feature>
<evidence type="ECO:0000313" key="9">
    <source>
        <dbReference type="Proteomes" id="UP000515947"/>
    </source>
</evidence>
<dbReference type="InterPro" id="IPR051401">
    <property type="entry name" value="GtrA_CellWall_Glycosyl"/>
</dbReference>
<dbReference type="GO" id="GO:0005886">
    <property type="term" value="C:plasma membrane"/>
    <property type="evidence" value="ECO:0007669"/>
    <property type="project" value="TreeGrafter"/>
</dbReference>
<dbReference type="RefSeq" id="WP_187579517.1">
    <property type="nucleotide sequence ID" value="NZ_CP060713.1"/>
</dbReference>
<comment type="similarity">
    <text evidence="2">Belongs to the GtrA family.</text>
</comment>
<keyword evidence="5 6" id="KW-0472">Membrane</keyword>
<evidence type="ECO:0000313" key="8">
    <source>
        <dbReference type="EMBL" id="QNN53676.1"/>
    </source>
</evidence>
<feature type="domain" description="GtrA/DPMS transmembrane" evidence="7">
    <location>
        <begin position="14"/>
        <end position="142"/>
    </location>
</feature>
<comment type="subcellular location">
    <subcellularLocation>
        <location evidence="1">Membrane</location>
        <topology evidence="1">Multi-pass membrane protein</topology>
    </subcellularLocation>
</comment>
<evidence type="ECO:0000256" key="1">
    <source>
        <dbReference type="ARBA" id="ARBA00004141"/>
    </source>
</evidence>
<evidence type="ECO:0000259" key="7">
    <source>
        <dbReference type="Pfam" id="PF04138"/>
    </source>
</evidence>
<feature type="transmembrane region" description="Helical" evidence="6">
    <location>
        <begin position="85"/>
        <end position="107"/>
    </location>
</feature>
<keyword evidence="4 6" id="KW-1133">Transmembrane helix</keyword>